<sequence>MRLKVLRLNVIGQLAFGLLLVLSLLASFTTPVAAAQEAPELFPKTLSAAIAFIAAVVSAGFGIARAGSAGLAAAAERPEIRTTAIIVAAFAEALAIYGIVIAFFILGA</sequence>
<name>A0A2R7Y4K2_9ARCH</name>
<evidence type="ECO:0000313" key="10">
    <source>
        <dbReference type="EMBL" id="PUA31762.1"/>
    </source>
</evidence>
<accession>A0A2R7Y4K2</accession>
<evidence type="ECO:0000256" key="1">
    <source>
        <dbReference type="ARBA" id="ARBA00004141"/>
    </source>
</evidence>
<reference evidence="10 11" key="1">
    <citation type="submission" date="2017-04" db="EMBL/GenBank/DDBJ databases">
        <title>Draft Aigarchaeota genome from a New Zealand hot spring.</title>
        <authorList>
            <person name="Reysenbach A.-L."/>
            <person name="Donaho J.A."/>
            <person name="Gerhart J."/>
            <person name="Kelley J.F."/>
            <person name="Kouba K."/>
            <person name="Podar M."/>
            <person name="Stott M."/>
        </authorList>
    </citation>
    <scope>NUCLEOTIDE SEQUENCE [LARGE SCALE GENOMIC DNA]</scope>
    <source>
        <strain evidence="10">NZ13_MG1</strain>
    </source>
</reference>
<dbReference type="EMBL" id="NDWU01000013">
    <property type="protein sequence ID" value="PUA31762.1"/>
    <property type="molecule type" value="Genomic_DNA"/>
</dbReference>
<dbReference type="GO" id="GO:0033179">
    <property type="term" value="C:proton-transporting V-type ATPase, V0 domain"/>
    <property type="evidence" value="ECO:0007669"/>
    <property type="project" value="InterPro"/>
</dbReference>
<evidence type="ECO:0000256" key="4">
    <source>
        <dbReference type="ARBA" id="ARBA00022692"/>
    </source>
</evidence>
<dbReference type="InterPro" id="IPR002379">
    <property type="entry name" value="ATPase_proteolipid_c-like_dom"/>
</dbReference>
<keyword evidence="5 8" id="KW-1133">Transmembrane helix</keyword>
<evidence type="ECO:0000313" key="11">
    <source>
        <dbReference type="Proteomes" id="UP000244066"/>
    </source>
</evidence>
<dbReference type="InterPro" id="IPR000245">
    <property type="entry name" value="ATPase_proteolipid_csu"/>
</dbReference>
<comment type="caution">
    <text evidence="10">The sequence shown here is derived from an EMBL/GenBank/DDBJ whole genome shotgun (WGS) entry which is preliminary data.</text>
</comment>
<feature type="transmembrane region" description="Helical" evidence="8">
    <location>
        <begin position="45"/>
        <end position="64"/>
    </location>
</feature>
<dbReference type="Proteomes" id="UP000244066">
    <property type="component" value="Unassembled WGS sequence"/>
</dbReference>
<gene>
    <name evidence="10" type="ORF">B9J98_05440</name>
</gene>
<organism evidence="10 11">
    <name type="scientific">Candidatus Terraquivivens tikiterensis</name>
    <dbReference type="NCBI Taxonomy" id="1980982"/>
    <lineage>
        <taxon>Archaea</taxon>
        <taxon>Nitrososphaerota</taxon>
        <taxon>Candidatus Wolframiiraptoraceae</taxon>
        <taxon>Candidatus Terraquivivens</taxon>
    </lineage>
</organism>
<dbReference type="PRINTS" id="PR00122">
    <property type="entry name" value="VACATPASE"/>
</dbReference>
<comment type="caution">
    <text evidence="8">Lacks conserved residue(s) required for the propagation of feature annotation.</text>
</comment>
<dbReference type="AlphaFoldDB" id="A0A2R7Y4K2"/>
<keyword evidence="4 8" id="KW-0812">Transmembrane</keyword>
<dbReference type="SUPFAM" id="SSF81333">
    <property type="entry name" value="F1F0 ATP synthase subunit C"/>
    <property type="match status" value="1"/>
</dbReference>
<dbReference type="InterPro" id="IPR038662">
    <property type="entry name" value="ATP_synth_F0_csu_sf"/>
</dbReference>
<evidence type="ECO:0000259" key="9">
    <source>
        <dbReference type="Pfam" id="PF00137"/>
    </source>
</evidence>
<dbReference type="InterPro" id="IPR035921">
    <property type="entry name" value="F/V-ATP_Csub_sf"/>
</dbReference>
<comment type="similarity">
    <text evidence="2 8">Belongs to the V-ATPase proteolipid subunit family.</text>
</comment>
<comment type="subcellular location">
    <subcellularLocation>
        <location evidence="1">Membrane</location>
        <topology evidence="1">Multi-pass membrane protein</topology>
    </subcellularLocation>
</comment>
<evidence type="ECO:0000256" key="7">
    <source>
        <dbReference type="ARBA" id="ARBA00023136"/>
    </source>
</evidence>
<keyword evidence="6 8" id="KW-0406">Ion transport</keyword>
<dbReference type="GO" id="GO:0046961">
    <property type="term" value="F:proton-transporting ATPase activity, rotational mechanism"/>
    <property type="evidence" value="ECO:0007669"/>
    <property type="project" value="InterPro"/>
</dbReference>
<evidence type="ECO:0000256" key="6">
    <source>
        <dbReference type="ARBA" id="ARBA00023065"/>
    </source>
</evidence>
<keyword evidence="7 8" id="KW-0472">Membrane</keyword>
<dbReference type="CDD" id="cd18120">
    <property type="entry name" value="ATP-synt_Vo_Ao_c"/>
    <property type="match status" value="1"/>
</dbReference>
<protein>
    <recommendedName>
        <fullName evidence="9">V-ATPase proteolipid subunit C-like domain-containing protein</fullName>
    </recommendedName>
</protein>
<proteinExistence type="inferred from homology"/>
<feature type="transmembrane region" description="Helical" evidence="8">
    <location>
        <begin position="85"/>
        <end position="106"/>
    </location>
</feature>
<keyword evidence="3 8" id="KW-0813">Transport</keyword>
<evidence type="ECO:0000256" key="8">
    <source>
        <dbReference type="RuleBase" id="RU363060"/>
    </source>
</evidence>
<feature type="domain" description="V-ATPase proteolipid subunit C-like" evidence="9">
    <location>
        <begin position="46"/>
        <end position="105"/>
    </location>
</feature>
<dbReference type="PANTHER" id="PTHR10263">
    <property type="entry name" value="V-TYPE PROTON ATPASE PROTEOLIPID SUBUNIT"/>
    <property type="match status" value="1"/>
</dbReference>
<evidence type="ECO:0000256" key="3">
    <source>
        <dbReference type="ARBA" id="ARBA00022448"/>
    </source>
</evidence>
<dbReference type="Pfam" id="PF00137">
    <property type="entry name" value="ATP-synt_C"/>
    <property type="match status" value="1"/>
</dbReference>
<evidence type="ECO:0000256" key="2">
    <source>
        <dbReference type="ARBA" id="ARBA00007296"/>
    </source>
</evidence>
<evidence type="ECO:0000256" key="5">
    <source>
        <dbReference type="ARBA" id="ARBA00022989"/>
    </source>
</evidence>
<dbReference type="Gene3D" id="1.20.20.10">
    <property type="entry name" value="F1F0 ATP synthase subunit C"/>
    <property type="match status" value="1"/>
</dbReference>